<keyword evidence="3" id="KW-1185">Reference proteome</keyword>
<protein>
    <submittedName>
        <fullName evidence="2">Uncharacterized protein</fullName>
    </submittedName>
</protein>
<name>A0A8X6IGN7_NEPPI</name>
<evidence type="ECO:0000256" key="1">
    <source>
        <dbReference type="SAM" id="Phobius"/>
    </source>
</evidence>
<gene>
    <name evidence="2" type="ORF">NPIL_634411</name>
</gene>
<accession>A0A8X6IGN7</accession>
<organism evidence="2 3">
    <name type="scientific">Nephila pilipes</name>
    <name type="common">Giant wood spider</name>
    <name type="synonym">Nephila maculata</name>
    <dbReference type="NCBI Taxonomy" id="299642"/>
    <lineage>
        <taxon>Eukaryota</taxon>
        <taxon>Metazoa</taxon>
        <taxon>Ecdysozoa</taxon>
        <taxon>Arthropoda</taxon>
        <taxon>Chelicerata</taxon>
        <taxon>Arachnida</taxon>
        <taxon>Araneae</taxon>
        <taxon>Araneomorphae</taxon>
        <taxon>Entelegynae</taxon>
        <taxon>Araneoidea</taxon>
        <taxon>Nephilidae</taxon>
        <taxon>Nephila</taxon>
    </lineage>
</organism>
<evidence type="ECO:0000313" key="3">
    <source>
        <dbReference type="Proteomes" id="UP000887013"/>
    </source>
</evidence>
<reference evidence="2" key="1">
    <citation type="submission" date="2020-08" db="EMBL/GenBank/DDBJ databases">
        <title>Multicomponent nature underlies the extraordinary mechanical properties of spider dragline silk.</title>
        <authorList>
            <person name="Kono N."/>
            <person name="Nakamura H."/>
            <person name="Mori M."/>
            <person name="Yoshida Y."/>
            <person name="Ohtoshi R."/>
            <person name="Malay A.D."/>
            <person name="Moran D.A.P."/>
            <person name="Tomita M."/>
            <person name="Numata K."/>
            <person name="Arakawa K."/>
        </authorList>
    </citation>
    <scope>NUCLEOTIDE SEQUENCE</scope>
</reference>
<dbReference type="Proteomes" id="UP000887013">
    <property type="component" value="Unassembled WGS sequence"/>
</dbReference>
<keyword evidence="1" id="KW-1133">Transmembrane helix</keyword>
<keyword evidence="1" id="KW-0472">Membrane</keyword>
<comment type="caution">
    <text evidence="2">The sequence shown here is derived from an EMBL/GenBank/DDBJ whole genome shotgun (WGS) entry which is preliminary data.</text>
</comment>
<dbReference type="AlphaFoldDB" id="A0A8X6IGN7"/>
<keyword evidence="1" id="KW-0812">Transmembrane</keyword>
<proteinExistence type="predicted"/>
<feature type="transmembrane region" description="Helical" evidence="1">
    <location>
        <begin position="66"/>
        <end position="86"/>
    </location>
</feature>
<evidence type="ECO:0000313" key="2">
    <source>
        <dbReference type="EMBL" id="GFS45047.1"/>
    </source>
</evidence>
<sequence length="96" mass="11058">MTDECRPNCNIARKTFGLCTNHSAGPHMLVFFGLCLTSEAAICNGRCWNLTVIRLLQRITARCHKLFRPLGIIELQSCFILLFLHVHSSSRMFEFW</sequence>
<dbReference type="EMBL" id="BMAW01044496">
    <property type="protein sequence ID" value="GFS45047.1"/>
    <property type="molecule type" value="Genomic_DNA"/>
</dbReference>